<gene>
    <name evidence="2" type="ORF">C7460_12464</name>
</gene>
<accession>A0A3D9KXX1</accession>
<reference evidence="2 3" key="1">
    <citation type="submission" date="2018-07" db="EMBL/GenBank/DDBJ databases">
        <title>Genomic Encyclopedia of Type Strains, Phase IV (KMG-IV): sequencing the most valuable type-strain genomes for metagenomic binning, comparative biology and taxonomic classification.</title>
        <authorList>
            <person name="Goeker M."/>
        </authorList>
    </citation>
    <scope>NUCLEOTIDE SEQUENCE [LARGE SCALE GENOMIC DNA]</scope>
    <source>
        <strain evidence="2 3">DSM 4134</strain>
    </source>
</reference>
<feature type="domain" description="DinB-like" evidence="1">
    <location>
        <begin position="17"/>
        <end position="174"/>
    </location>
</feature>
<dbReference type="Pfam" id="PF12867">
    <property type="entry name" value="DinB_2"/>
    <property type="match status" value="1"/>
</dbReference>
<dbReference type="InterPro" id="IPR024775">
    <property type="entry name" value="DinB-like"/>
</dbReference>
<evidence type="ECO:0000313" key="3">
    <source>
        <dbReference type="Proteomes" id="UP000256779"/>
    </source>
</evidence>
<dbReference type="SUPFAM" id="SSF109854">
    <property type="entry name" value="DinB/YfiT-like putative metalloenzymes"/>
    <property type="match status" value="1"/>
</dbReference>
<keyword evidence="3" id="KW-1185">Reference proteome</keyword>
<dbReference type="RefSeq" id="WP_115869883.1">
    <property type="nucleotide sequence ID" value="NZ_QREG01000024.1"/>
</dbReference>
<dbReference type="OrthoDB" id="1524454at2"/>
<name>A0A3D9KXX1_MARFU</name>
<evidence type="ECO:0000259" key="1">
    <source>
        <dbReference type="Pfam" id="PF12867"/>
    </source>
</evidence>
<dbReference type="InterPro" id="IPR034660">
    <property type="entry name" value="DinB/YfiT-like"/>
</dbReference>
<dbReference type="Gene3D" id="1.20.120.450">
    <property type="entry name" value="dinb family like domain"/>
    <property type="match status" value="1"/>
</dbReference>
<sequence length="178" mass="20579">MKATLETLLQQSHEYGRFIENLKASPAEQLSKKPKKGWSVLEVVEHLNAVYAIYLPNFEKAIANAPTNKESEVGANYQRSVLGRLSVFAMKPKKQKRQFKMKTFDFFEPSGKGEEVFDQFADYKEKFNELIRQARSKDLSGIKMPTALGEKVKFYVPECFEFVLAHESRHLQQIRDLL</sequence>
<dbReference type="AlphaFoldDB" id="A0A3D9KXX1"/>
<comment type="caution">
    <text evidence="2">The sequence shown here is derived from an EMBL/GenBank/DDBJ whole genome shotgun (WGS) entry which is preliminary data.</text>
</comment>
<organism evidence="2 3">
    <name type="scientific">Marinoscillum furvescens DSM 4134</name>
    <dbReference type="NCBI Taxonomy" id="1122208"/>
    <lineage>
        <taxon>Bacteria</taxon>
        <taxon>Pseudomonadati</taxon>
        <taxon>Bacteroidota</taxon>
        <taxon>Cytophagia</taxon>
        <taxon>Cytophagales</taxon>
        <taxon>Reichenbachiellaceae</taxon>
        <taxon>Marinoscillum</taxon>
    </lineage>
</organism>
<dbReference type="Proteomes" id="UP000256779">
    <property type="component" value="Unassembled WGS sequence"/>
</dbReference>
<protein>
    <submittedName>
        <fullName evidence="2">DinB family protein</fullName>
    </submittedName>
</protein>
<dbReference type="EMBL" id="QREG01000024">
    <property type="protein sequence ID" value="RED93654.1"/>
    <property type="molecule type" value="Genomic_DNA"/>
</dbReference>
<evidence type="ECO:0000313" key="2">
    <source>
        <dbReference type="EMBL" id="RED93654.1"/>
    </source>
</evidence>
<proteinExistence type="predicted"/>